<protein>
    <submittedName>
        <fullName evidence="1">Uncharacterized protein</fullName>
    </submittedName>
</protein>
<gene>
    <name evidence="1" type="primary">g8093</name>
    <name evidence="1" type="ORF">NpPPO83_00008093</name>
</gene>
<dbReference type="Proteomes" id="UP001165186">
    <property type="component" value="Unassembled WGS sequence"/>
</dbReference>
<name>A0ACB5S784_9PEZI</name>
<proteinExistence type="predicted"/>
<reference evidence="1" key="1">
    <citation type="submission" date="2024-09" db="EMBL/GenBank/DDBJ databases">
        <title>Draft Genome Sequences of Neofusicoccum parvum.</title>
        <authorList>
            <person name="Ashida A."/>
            <person name="Camagna M."/>
            <person name="Tanaka A."/>
            <person name="Takemoto D."/>
        </authorList>
    </citation>
    <scope>NUCLEOTIDE SEQUENCE</scope>
    <source>
        <strain evidence="1">PPO83</strain>
    </source>
</reference>
<comment type="caution">
    <text evidence="1">The sequence shown here is derived from an EMBL/GenBank/DDBJ whole genome shotgun (WGS) entry which is preliminary data.</text>
</comment>
<evidence type="ECO:0000313" key="1">
    <source>
        <dbReference type="EMBL" id="GME28655.1"/>
    </source>
</evidence>
<organism evidence="1 2">
    <name type="scientific">Neofusicoccum parvum</name>
    <dbReference type="NCBI Taxonomy" id="310453"/>
    <lineage>
        <taxon>Eukaryota</taxon>
        <taxon>Fungi</taxon>
        <taxon>Dikarya</taxon>
        <taxon>Ascomycota</taxon>
        <taxon>Pezizomycotina</taxon>
        <taxon>Dothideomycetes</taxon>
        <taxon>Dothideomycetes incertae sedis</taxon>
        <taxon>Botryosphaeriales</taxon>
        <taxon>Botryosphaeriaceae</taxon>
        <taxon>Neofusicoccum</taxon>
    </lineage>
</organism>
<keyword evidence="2" id="KW-1185">Reference proteome</keyword>
<dbReference type="EMBL" id="BSXG01000050">
    <property type="protein sequence ID" value="GME28655.1"/>
    <property type="molecule type" value="Genomic_DNA"/>
</dbReference>
<evidence type="ECO:0000313" key="2">
    <source>
        <dbReference type="Proteomes" id="UP001165186"/>
    </source>
</evidence>
<sequence length="89" mass="10456">MELIRLKREELDKLEKEVKSAMEDQATNFKKVSDALRDDLQRIFDGDYTVQKQVEKPDVSATERETGQERERHGEEQNLGPGHQEWQRG</sequence>
<accession>A0ACB5S784</accession>